<dbReference type="InterPro" id="IPR001932">
    <property type="entry name" value="PPM-type_phosphatase-like_dom"/>
</dbReference>
<dbReference type="SMART" id="SM00331">
    <property type="entry name" value="PP2C_SIG"/>
    <property type="match status" value="1"/>
</dbReference>
<comment type="caution">
    <text evidence="3">The sequence shown here is derived from an EMBL/GenBank/DDBJ whole genome shotgun (WGS) entry which is preliminary data.</text>
</comment>
<dbReference type="SMART" id="SM00332">
    <property type="entry name" value="PP2Cc"/>
    <property type="match status" value="1"/>
</dbReference>
<feature type="domain" description="PPM-type phosphatase" evidence="2">
    <location>
        <begin position="103"/>
        <end position="307"/>
    </location>
</feature>
<name>A0A7X0P348_9ACTN</name>
<feature type="region of interest" description="Disordered" evidence="1">
    <location>
        <begin position="1"/>
        <end position="37"/>
    </location>
</feature>
<keyword evidence="4" id="KW-1185">Reference proteome</keyword>
<dbReference type="Proteomes" id="UP000565579">
    <property type="component" value="Unassembled WGS sequence"/>
</dbReference>
<dbReference type="Gene3D" id="3.60.40.10">
    <property type="entry name" value="PPM-type phosphatase domain"/>
    <property type="match status" value="1"/>
</dbReference>
<evidence type="ECO:0000313" key="3">
    <source>
        <dbReference type="EMBL" id="MBB6554209.1"/>
    </source>
</evidence>
<dbReference type="PROSITE" id="PS51746">
    <property type="entry name" value="PPM_2"/>
    <property type="match status" value="1"/>
</dbReference>
<dbReference type="InterPro" id="IPR036457">
    <property type="entry name" value="PPM-type-like_dom_sf"/>
</dbReference>
<dbReference type="RefSeq" id="WP_312904155.1">
    <property type="nucleotide sequence ID" value="NZ_JACHMI010000001.1"/>
</dbReference>
<proteinExistence type="predicted"/>
<dbReference type="Pfam" id="PF13672">
    <property type="entry name" value="PP2C_2"/>
    <property type="match status" value="1"/>
</dbReference>
<evidence type="ECO:0000313" key="4">
    <source>
        <dbReference type="Proteomes" id="UP000565579"/>
    </source>
</evidence>
<organism evidence="3 4">
    <name type="scientific">Nonomuraea rubra</name>
    <dbReference type="NCBI Taxonomy" id="46180"/>
    <lineage>
        <taxon>Bacteria</taxon>
        <taxon>Bacillati</taxon>
        <taxon>Actinomycetota</taxon>
        <taxon>Actinomycetes</taxon>
        <taxon>Streptosporangiales</taxon>
        <taxon>Streptosporangiaceae</taxon>
        <taxon>Nonomuraea</taxon>
    </lineage>
</organism>
<dbReference type="EMBL" id="JACHMI010000001">
    <property type="protein sequence ID" value="MBB6554209.1"/>
    <property type="molecule type" value="Genomic_DNA"/>
</dbReference>
<sequence length="312" mass="31137">MTGDETTAGQAAVTGDETTAGQGAGREAATEGGSVTGSAGVCPVCEAPVLAGDAYCEACGHALGAPACASCGAAAVDAEGYCERCGARQPTGRDHAEIVLGGGAAALTDRGLRRSRNEDAVALLEAGGTIVTVVCDGVGSSPRADEASAAAIETASAALARGLSHEEAFELAGRAVTKLATSLDDAPACTYIAAVVTRDGGVTLGWAGDTRAYLLPAGTMLTEDDAVETGEITAWLGADAEDAGPHVRTLPPGTPGLLLICSDGLWRYLDGYDYPTAGTPLELAREMLRHALASGGQDNVTIALIPLGEAHG</sequence>
<evidence type="ECO:0000259" key="2">
    <source>
        <dbReference type="PROSITE" id="PS51746"/>
    </source>
</evidence>
<dbReference type="SUPFAM" id="SSF81606">
    <property type="entry name" value="PP2C-like"/>
    <property type="match status" value="1"/>
</dbReference>
<accession>A0A7X0P348</accession>
<evidence type="ECO:0000256" key="1">
    <source>
        <dbReference type="SAM" id="MobiDB-lite"/>
    </source>
</evidence>
<reference evidence="3 4" key="1">
    <citation type="submission" date="2020-08" db="EMBL/GenBank/DDBJ databases">
        <title>Sequencing the genomes of 1000 actinobacteria strains.</title>
        <authorList>
            <person name="Klenk H.-P."/>
        </authorList>
    </citation>
    <scope>NUCLEOTIDE SEQUENCE [LARGE SCALE GENOMIC DNA]</scope>
    <source>
        <strain evidence="3 4">DSM 43768</strain>
    </source>
</reference>
<dbReference type="AlphaFoldDB" id="A0A7X0P348"/>
<gene>
    <name evidence="3" type="ORF">HD593_009004</name>
</gene>
<protein>
    <submittedName>
        <fullName evidence="3">Serine/threonine protein phosphatase PrpC</fullName>
    </submittedName>
</protein>